<evidence type="ECO:0000256" key="3">
    <source>
        <dbReference type="RuleBase" id="RU003476"/>
    </source>
</evidence>
<reference evidence="5" key="1">
    <citation type="submission" date="2020-10" db="EMBL/GenBank/DDBJ databases">
        <authorList>
            <person name="Gilroy R."/>
        </authorList>
    </citation>
    <scope>NUCLEOTIDE SEQUENCE</scope>
    <source>
        <strain evidence="5">CHK147-3167</strain>
    </source>
</reference>
<dbReference type="InterPro" id="IPR020084">
    <property type="entry name" value="NUDIX_hydrolase_CS"/>
</dbReference>
<dbReference type="PANTHER" id="PTHR43736">
    <property type="entry name" value="ADP-RIBOSE PYROPHOSPHATASE"/>
    <property type="match status" value="1"/>
</dbReference>
<dbReference type="SUPFAM" id="SSF55811">
    <property type="entry name" value="Nudix"/>
    <property type="match status" value="1"/>
</dbReference>
<evidence type="ECO:0000259" key="4">
    <source>
        <dbReference type="PROSITE" id="PS51462"/>
    </source>
</evidence>
<feature type="domain" description="Nudix hydrolase" evidence="4">
    <location>
        <begin position="4"/>
        <end position="134"/>
    </location>
</feature>
<dbReference type="GO" id="GO:0016787">
    <property type="term" value="F:hydrolase activity"/>
    <property type="evidence" value="ECO:0007669"/>
    <property type="project" value="UniProtKB-KW"/>
</dbReference>
<dbReference type="InterPro" id="IPR000086">
    <property type="entry name" value="NUDIX_hydrolase_dom"/>
</dbReference>
<name>A0A9D0ZS83_9FIRM</name>
<proteinExistence type="inferred from homology"/>
<comment type="caution">
    <text evidence="5">The sequence shown here is derived from an EMBL/GenBank/DDBJ whole genome shotgun (WGS) entry which is preliminary data.</text>
</comment>
<dbReference type="Gene3D" id="3.90.79.10">
    <property type="entry name" value="Nucleoside Triphosphate Pyrophosphohydrolase"/>
    <property type="match status" value="1"/>
</dbReference>
<dbReference type="EMBL" id="DVFV01000138">
    <property type="protein sequence ID" value="HIQ91556.1"/>
    <property type="molecule type" value="Genomic_DNA"/>
</dbReference>
<evidence type="ECO:0000313" key="6">
    <source>
        <dbReference type="Proteomes" id="UP000886786"/>
    </source>
</evidence>
<protein>
    <submittedName>
        <fullName evidence="5">NUDIX hydrolase</fullName>
    </submittedName>
</protein>
<organism evidence="5 6">
    <name type="scientific">Candidatus Coprosoma intestinipullorum</name>
    <dbReference type="NCBI Taxonomy" id="2840752"/>
    <lineage>
        <taxon>Bacteria</taxon>
        <taxon>Bacillati</taxon>
        <taxon>Bacillota</taxon>
        <taxon>Bacillota incertae sedis</taxon>
        <taxon>Candidatus Coprosoma</taxon>
    </lineage>
</organism>
<dbReference type="Proteomes" id="UP000886786">
    <property type="component" value="Unassembled WGS sequence"/>
</dbReference>
<keyword evidence="2 3" id="KW-0378">Hydrolase</keyword>
<dbReference type="Pfam" id="PF00293">
    <property type="entry name" value="NUDIX"/>
    <property type="match status" value="1"/>
</dbReference>
<evidence type="ECO:0000313" key="5">
    <source>
        <dbReference type="EMBL" id="HIQ91556.1"/>
    </source>
</evidence>
<dbReference type="PRINTS" id="PR00502">
    <property type="entry name" value="NUDIXFAMILY"/>
</dbReference>
<sequence>MKKTKTEIVVTGILKSKDHYLIVERADYDETYPSPWEFPGGHLEEGETIIEALKRELKEEINYDLSSEPKITNFYDEIREKGGNKSHFIELDFLIEVDKEKVAIELSFEHSSYKWITKDSEYMIDFLKRKIQNI</sequence>
<comment type="similarity">
    <text evidence="1 3">Belongs to the Nudix hydrolase family.</text>
</comment>
<reference evidence="5" key="2">
    <citation type="journal article" date="2021" name="PeerJ">
        <title>Extensive microbial diversity within the chicken gut microbiome revealed by metagenomics and culture.</title>
        <authorList>
            <person name="Gilroy R."/>
            <person name="Ravi A."/>
            <person name="Getino M."/>
            <person name="Pursley I."/>
            <person name="Horton D.L."/>
            <person name="Alikhan N.F."/>
            <person name="Baker D."/>
            <person name="Gharbi K."/>
            <person name="Hall N."/>
            <person name="Watson M."/>
            <person name="Adriaenssens E.M."/>
            <person name="Foster-Nyarko E."/>
            <person name="Jarju S."/>
            <person name="Secka A."/>
            <person name="Antonio M."/>
            <person name="Oren A."/>
            <person name="Chaudhuri R.R."/>
            <person name="La Ragione R."/>
            <person name="Hildebrand F."/>
            <person name="Pallen M.J."/>
        </authorList>
    </citation>
    <scope>NUCLEOTIDE SEQUENCE</scope>
    <source>
        <strain evidence="5">CHK147-3167</strain>
    </source>
</reference>
<dbReference type="PANTHER" id="PTHR43736:SF1">
    <property type="entry name" value="DIHYDRONEOPTERIN TRIPHOSPHATE DIPHOSPHATASE"/>
    <property type="match status" value="1"/>
</dbReference>
<dbReference type="InterPro" id="IPR020476">
    <property type="entry name" value="Nudix_hydrolase"/>
</dbReference>
<dbReference type="InterPro" id="IPR015797">
    <property type="entry name" value="NUDIX_hydrolase-like_dom_sf"/>
</dbReference>
<accession>A0A9D0ZS83</accession>
<dbReference type="PROSITE" id="PS00893">
    <property type="entry name" value="NUDIX_BOX"/>
    <property type="match status" value="1"/>
</dbReference>
<gene>
    <name evidence="5" type="ORF">IAB27_08105</name>
</gene>
<evidence type="ECO:0000256" key="1">
    <source>
        <dbReference type="ARBA" id="ARBA00005582"/>
    </source>
</evidence>
<dbReference type="CDD" id="cd02883">
    <property type="entry name" value="NUDIX_Hydrolase"/>
    <property type="match status" value="1"/>
</dbReference>
<evidence type="ECO:0000256" key="2">
    <source>
        <dbReference type="ARBA" id="ARBA00022801"/>
    </source>
</evidence>
<dbReference type="AlphaFoldDB" id="A0A9D0ZS83"/>
<dbReference type="PROSITE" id="PS51462">
    <property type="entry name" value="NUDIX"/>
    <property type="match status" value="1"/>
</dbReference>